<feature type="transmembrane region" description="Helical" evidence="8">
    <location>
        <begin position="493"/>
        <end position="514"/>
    </location>
</feature>
<reference evidence="10" key="1">
    <citation type="submission" date="2025-08" db="UniProtKB">
        <authorList>
            <consortium name="RefSeq"/>
        </authorList>
    </citation>
    <scope>IDENTIFICATION</scope>
    <source>
        <tissue evidence="10">Young leaves</tissue>
    </source>
</reference>
<dbReference type="GO" id="GO:0042937">
    <property type="term" value="F:tripeptide transmembrane transporter activity"/>
    <property type="evidence" value="ECO:0007669"/>
    <property type="project" value="InterPro"/>
</dbReference>
<feature type="transmembrane region" description="Helical" evidence="8">
    <location>
        <begin position="455"/>
        <end position="481"/>
    </location>
</feature>
<comment type="similarity">
    <text evidence="2">Belongs to the major facilitator superfamily. Proton-dependent oligopeptide transporter (POT/PTR) (TC 2.A.17) family.</text>
</comment>
<feature type="transmembrane region" description="Helical" evidence="8">
    <location>
        <begin position="372"/>
        <end position="389"/>
    </location>
</feature>
<gene>
    <name evidence="10" type="primary">LOC111458199</name>
</gene>
<dbReference type="GeneID" id="111458199"/>
<dbReference type="KEGG" id="cmos:111458199"/>
<accession>A0A6J1GWF8</accession>
<evidence type="ECO:0000256" key="5">
    <source>
        <dbReference type="ARBA" id="ARBA00022989"/>
    </source>
</evidence>
<dbReference type="InterPro" id="IPR018456">
    <property type="entry name" value="PTR2_symporter_CS"/>
</dbReference>
<dbReference type="PROSITE" id="PS01022">
    <property type="entry name" value="PTR2_1"/>
    <property type="match status" value="1"/>
</dbReference>
<feature type="transmembrane region" description="Helical" evidence="8">
    <location>
        <begin position="534"/>
        <end position="553"/>
    </location>
</feature>
<dbReference type="Gene3D" id="1.20.1250.20">
    <property type="entry name" value="MFS general substrate transporter like domains"/>
    <property type="match status" value="1"/>
</dbReference>
<dbReference type="Proteomes" id="UP000504609">
    <property type="component" value="Unplaced"/>
</dbReference>
<evidence type="ECO:0000313" key="9">
    <source>
        <dbReference type="Proteomes" id="UP000504609"/>
    </source>
</evidence>
<feature type="region of interest" description="Disordered" evidence="7">
    <location>
        <begin position="1"/>
        <end position="31"/>
    </location>
</feature>
<protein>
    <submittedName>
        <fullName evidence="10">Protein NRT1/ PTR FAMILY 5.4 isoform X1</fullName>
    </submittedName>
</protein>
<evidence type="ECO:0000256" key="4">
    <source>
        <dbReference type="ARBA" id="ARBA00022692"/>
    </source>
</evidence>
<feature type="transmembrane region" description="Helical" evidence="8">
    <location>
        <begin position="106"/>
        <end position="129"/>
    </location>
</feature>
<evidence type="ECO:0000313" key="10">
    <source>
        <dbReference type="RefSeq" id="XP_022956477.1"/>
    </source>
</evidence>
<dbReference type="GO" id="GO:0071916">
    <property type="term" value="F:dipeptide transmembrane transporter activity"/>
    <property type="evidence" value="ECO:0007669"/>
    <property type="project" value="InterPro"/>
</dbReference>
<feature type="transmembrane region" description="Helical" evidence="8">
    <location>
        <begin position="37"/>
        <end position="60"/>
    </location>
</feature>
<proteinExistence type="inferred from homology"/>
<name>A0A6J1GWF8_CUCMO</name>
<organism evidence="9 10">
    <name type="scientific">Cucurbita moschata</name>
    <name type="common">Winter crookneck squash</name>
    <name type="synonym">Cucurbita pepo var. moschata</name>
    <dbReference type="NCBI Taxonomy" id="3662"/>
    <lineage>
        <taxon>Eukaryota</taxon>
        <taxon>Viridiplantae</taxon>
        <taxon>Streptophyta</taxon>
        <taxon>Embryophyta</taxon>
        <taxon>Tracheophyta</taxon>
        <taxon>Spermatophyta</taxon>
        <taxon>Magnoliopsida</taxon>
        <taxon>eudicotyledons</taxon>
        <taxon>Gunneridae</taxon>
        <taxon>Pentapetalae</taxon>
        <taxon>rosids</taxon>
        <taxon>fabids</taxon>
        <taxon>Cucurbitales</taxon>
        <taxon>Cucurbitaceae</taxon>
        <taxon>Cucurbiteae</taxon>
        <taxon>Cucurbita</taxon>
    </lineage>
</organism>
<evidence type="ECO:0000256" key="2">
    <source>
        <dbReference type="ARBA" id="ARBA00005982"/>
    </source>
</evidence>
<evidence type="ECO:0000256" key="7">
    <source>
        <dbReference type="SAM" id="MobiDB-lite"/>
    </source>
</evidence>
<feature type="transmembrane region" description="Helical" evidence="8">
    <location>
        <begin position="81"/>
        <end position="100"/>
    </location>
</feature>
<feature type="transmembrane region" description="Helical" evidence="8">
    <location>
        <begin position="179"/>
        <end position="198"/>
    </location>
</feature>
<dbReference type="InterPro" id="IPR036259">
    <property type="entry name" value="MFS_trans_sf"/>
</dbReference>
<feature type="transmembrane region" description="Helical" evidence="8">
    <location>
        <begin position="334"/>
        <end position="352"/>
    </location>
</feature>
<dbReference type="InterPro" id="IPR044739">
    <property type="entry name" value="NRT1/PTR"/>
</dbReference>
<keyword evidence="9" id="KW-1185">Reference proteome</keyword>
<dbReference type="Pfam" id="PF00854">
    <property type="entry name" value="PTR2"/>
    <property type="match status" value="1"/>
</dbReference>
<evidence type="ECO:0000256" key="3">
    <source>
        <dbReference type="ARBA" id="ARBA00022553"/>
    </source>
</evidence>
<dbReference type="SUPFAM" id="SSF103473">
    <property type="entry name" value="MFS general substrate transporter"/>
    <property type="match status" value="1"/>
</dbReference>
<feature type="transmembrane region" description="Helical" evidence="8">
    <location>
        <begin position="204"/>
        <end position="229"/>
    </location>
</feature>
<comment type="subcellular location">
    <subcellularLocation>
        <location evidence="1">Membrane</location>
        <topology evidence="1">Multi-pass membrane protein</topology>
    </subcellularLocation>
</comment>
<dbReference type="CDD" id="cd17417">
    <property type="entry name" value="MFS_NPF5"/>
    <property type="match status" value="1"/>
</dbReference>
<evidence type="ECO:0000256" key="6">
    <source>
        <dbReference type="ARBA" id="ARBA00023136"/>
    </source>
</evidence>
<sequence>MEEEKSPAPLLHLPTKLPDHRNLSDRPSQPPAGGWKAAIFVIFVEVAEQFAFIGLSSNLIMYFTTVFHEPTATAAKMVNNWSGVSAVFPILGAFVADSLLGRFKTIIFSSLIYCLGMVLLTLSATVIGAPHRKPVFFFALYILSVGEGGHRPCVQTFAADQFDEETPEQRKRKSSFFNWWYVGLVVGSTLAVFLVIYVQDNIGWGLSFGILAGVLAAALLLFLCGVKVYRRHIPVGSPMTRIAQVVVAAARKWRVDNTRQEWRVCYEEDSHAKNEDEGQHKPMTLDRRSQFGRILDKATLIDDEDKARKKRDPWRLSTVAEVEEVKMLGRLIPVWFSCLMFAVVQAQIHTFFTKQGSTMLRSIGPHFQIPPASLQGVVGLTILLTVLFYDRVFVPSARKFTGHHSGITVLQRIGIGLFISILNMVASALVEAKRVAVAAEHGLIDTPKVTVPMTIWWLIPQYMLCGVSDAFAVVGLQELFYDQMPESMRSIGSAAYISVIGIGNFLSTAIISAVQAASRHKWLVDNLNRSKLQYFYWVLAGLSGLNLCCYIWVANGYVYKRVGGKDGEDHGKNSNKGGYGDDII</sequence>
<dbReference type="RefSeq" id="XP_022956477.1">
    <property type="nucleotide sequence ID" value="XM_023100709.1"/>
</dbReference>
<keyword evidence="6 8" id="KW-0472">Membrane</keyword>
<keyword evidence="5 8" id="KW-1133">Transmembrane helix</keyword>
<dbReference type="AlphaFoldDB" id="A0A6J1GWF8"/>
<dbReference type="PANTHER" id="PTHR11654">
    <property type="entry name" value="OLIGOPEPTIDE TRANSPORTER-RELATED"/>
    <property type="match status" value="1"/>
</dbReference>
<dbReference type="InterPro" id="IPR000109">
    <property type="entry name" value="POT_fam"/>
</dbReference>
<evidence type="ECO:0000256" key="1">
    <source>
        <dbReference type="ARBA" id="ARBA00004141"/>
    </source>
</evidence>
<dbReference type="GO" id="GO:0016020">
    <property type="term" value="C:membrane"/>
    <property type="evidence" value="ECO:0007669"/>
    <property type="project" value="UniProtKB-SubCell"/>
</dbReference>
<feature type="transmembrane region" description="Helical" evidence="8">
    <location>
        <begin position="409"/>
        <end position="430"/>
    </location>
</feature>
<keyword evidence="3" id="KW-0597">Phosphoprotein</keyword>
<keyword evidence="4 8" id="KW-0812">Transmembrane</keyword>
<evidence type="ECO:0000256" key="8">
    <source>
        <dbReference type="SAM" id="Phobius"/>
    </source>
</evidence>